<dbReference type="GO" id="GO:0004312">
    <property type="term" value="F:fatty acid synthase activity"/>
    <property type="evidence" value="ECO:0007669"/>
    <property type="project" value="TreeGrafter"/>
</dbReference>
<dbReference type="InterPro" id="IPR018201">
    <property type="entry name" value="Ketoacyl_synth_AS"/>
</dbReference>
<dbReference type="InterPro" id="IPR049900">
    <property type="entry name" value="PKS_mFAS_DH"/>
</dbReference>
<dbReference type="Pfam" id="PF00109">
    <property type="entry name" value="ketoacyl-synt"/>
    <property type="match status" value="1"/>
</dbReference>
<evidence type="ECO:0000259" key="11">
    <source>
        <dbReference type="PROSITE" id="PS52019"/>
    </source>
</evidence>
<evidence type="ECO:0000256" key="6">
    <source>
        <dbReference type="ARBA" id="ARBA00051813"/>
    </source>
</evidence>
<feature type="active site" description="Proton acceptor; for dehydratase activity" evidence="7">
    <location>
        <position position="1350"/>
    </location>
</feature>
<dbReference type="SUPFAM" id="SSF47336">
    <property type="entry name" value="ACP-like"/>
    <property type="match status" value="1"/>
</dbReference>
<evidence type="ECO:0000256" key="1">
    <source>
        <dbReference type="ARBA" id="ARBA00001957"/>
    </source>
</evidence>
<feature type="region of interest" description="Disordered" evidence="8">
    <location>
        <begin position="1633"/>
        <end position="1714"/>
    </location>
</feature>
<feature type="domain" description="PKS/mFAS DH" evidence="11">
    <location>
        <begin position="1318"/>
        <end position="1628"/>
    </location>
</feature>
<dbReference type="FunFam" id="3.40.366.10:FF:000017">
    <property type="entry name" value="Non-reducing polyketide synthase aptA"/>
    <property type="match status" value="1"/>
</dbReference>
<dbReference type="SMART" id="SM00827">
    <property type="entry name" value="PKS_AT"/>
    <property type="match status" value="1"/>
</dbReference>
<dbReference type="SUPFAM" id="SSF53901">
    <property type="entry name" value="Thiolase-like"/>
    <property type="match status" value="1"/>
</dbReference>
<dbReference type="PANTHER" id="PTHR43775">
    <property type="entry name" value="FATTY ACID SYNTHASE"/>
    <property type="match status" value="1"/>
</dbReference>
<keyword evidence="5" id="KW-0808">Transferase</keyword>
<dbReference type="NCBIfam" id="TIGR04532">
    <property type="entry name" value="PT_fungal_PKS"/>
    <property type="match status" value="1"/>
</dbReference>
<dbReference type="InterPro" id="IPR042104">
    <property type="entry name" value="PKS_dehydratase_sf"/>
</dbReference>
<feature type="domain" description="Carrier" evidence="9">
    <location>
        <begin position="1715"/>
        <end position="1792"/>
    </location>
</feature>
<dbReference type="Gene3D" id="1.10.1200.10">
    <property type="entry name" value="ACP-like"/>
    <property type="match status" value="1"/>
</dbReference>
<dbReference type="PANTHER" id="PTHR43775:SF24">
    <property type="entry name" value="NON-REDUCING POLYKETIDE SYNTHASE APTA-RELATED"/>
    <property type="match status" value="1"/>
</dbReference>
<keyword evidence="4" id="KW-0597">Phosphoprotein</keyword>
<dbReference type="OrthoDB" id="329835at2759"/>
<gene>
    <name evidence="12" type="ORF">BDV29DRAFT_201264</name>
</gene>
<dbReference type="FunFam" id="3.40.47.10:FF:000031">
    <property type="entry name" value="Sterigmatocystin biosynthesis polyketide synthase"/>
    <property type="match status" value="1"/>
</dbReference>
<dbReference type="Gene3D" id="3.30.70.3290">
    <property type="match status" value="1"/>
</dbReference>
<proteinExistence type="predicted"/>
<feature type="active site" description="Proton donor; for dehydratase activity" evidence="7">
    <location>
        <position position="1539"/>
    </location>
</feature>
<feature type="region of interest" description="N-terminal hotdog fold" evidence="7">
    <location>
        <begin position="1318"/>
        <end position="1454"/>
    </location>
</feature>
<evidence type="ECO:0000313" key="12">
    <source>
        <dbReference type="EMBL" id="KAB8074617.1"/>
    </source>
</evidence>
<evidence type="ECO:0000259" key="9">
    <source>
        <dbReference type="PROSITE" id="PS50075"/>
    </source>
</evidence>
<feature type="region of interest" description="C-terminal hotdog fold" evidence="7">
    <location>
        <begin position="1482"/>
        <end position="1628"/>
    </location>
</feature>
<dbReference type="PROSITE" id="PS52019">
    <property type="entry name" value="PKS_MFAS_DH"/>
    <property type="match status" value="1"/>
</dbReference>
<feature type="compositionally biased region" description="Polar residues" evidence="8">
    <location>
        <begin position="1633"/>
        <end position="1652"/>
    </location>
</feature>
<organism evidence="12 13">
    <name type="scientific">Aspergillus leporis</name>
    <dbReference type="NCBI Taxonomy" id="41062"/>
    <lineage>
        <taxon>Eukaryota</taxon>
        <taxon>Fungi</taxon>
        <taxon>Dikarya</taxon>
        <taxon>Ascomycota</taxon>
        <taxon>Pezizomycotina</taxon>
        <taxon>Eurotiomycetes</taxon>
        <taxon>Eurotiomycetidae</taxon>
        <taxon>Eurotiales</taxon>
        <taxon>Aspergillaceae</taxon>
        <taxon>Aspergillus</taxon>
        <taxon>Aspergillus subgen. Circumdati</taxon>
    </lineage>
</organism>
<dbReference type="SMART" id="SM00823">
    <property type="entry name" value="PKS_PP"/>
    <property type="match status" value="1"/>
</dbReference>
<dbReference type="InterPro" id="IPR050091">
    <property type="entry name" value="PKS_NRPS_Biosynth_Enz"/>
</dbReference>
<comment type="catalytic activity">
    <reaction evidence="6">
        <text>holo-[ACP] + 8 malonyl-CoA + 8 H(+) = (3R)-atrochrysone 2-carbonyl-[ACP] + 8 CO2 + 8 CoA + 2 H2O</text>
        <dbReference type="Rhea" id="RHEA:64232"/>
        <dbReference type="Rhea" id="RHEA-COMP:9685"/>
        <dbReference type="Rhea" id="RHEA-COMP:20479"/>
        <dbReference type="ChEBI" id="CHEBI:15377"/>
        <dbReference type="ChEBI" id="CHEBI:15378"/>
        <dbReference type="ChEBI" id="CHEBI:16526"/>
        <dbReference type="ChEBI" id="CHEBI:57287"/>
        <dbReference type="ChEBI" id="CHEBI:57384"/>
        <dbReference type="ChEBI" id="CHEBI:64479"/>
        <dbReference type="ChEBI" id="CHEBI:234110"/>
    </reaction>
    <physiologicalReaction direction="left-to-right" evidence="6">
        <dbReference type="Rhea" id="RHEA:64233"/>
    </physiologicalReaction>
</comment>
<evidence type="ECO:0000256" key="4">
    <source>
        <dbReference type="ARBA" id="ARBA00022553"/>
    </source>
</evidence>
<reference evidence="12 13" key="1">
    <citation type="submission" date="2019-04" db="EMBL/GenBank/DDBJ databases">
        <title>Friends and foes A comparative genomics study of 23 Aspergillus species from section Flavi.</title>
        <authorList>
            <consortium name="DOE Joint Genome Institute"/>
            <person name="Kjaerbolling I."/>
            <person name="Vesth T."/>
            <person name="Frisvad J.C."/>
            <person name="Nybo J.L."/>
            <person name="Theobald S."/>
            <person name="Kildgaard S."/>
            <person name="Isbrandt T."/>
            <person name="Kuo A."/>
            <person name="Sato A."/>
            <person name="Lyhne E.K."/>
            <person name="Kogle M.E."/>
            <person name="Wiebenga A."/>
            <person name="Kun R.S."/>
            <person name="Lubbers R.J."/>
            <person name="Makela M.R."/>
            <person name="Barry K."/>
            <person name="Chovatia M."/>
            <person name="Clum A."/>
            <person name="Daum C."/>
            <person name="Haridas S."/>
            <person name="He G."/>
            <person name="LaButti K."/>
            <person name="Lipzen A."/>
            <person name="Mondo S."/>
            <person name="Riley R."/>
            <person name="Salamov A."/>
            <person name="Simmons B.A."/>
            <person name="Magnuson J.K."/>
            <person name="Henrissat B."/>
            <person name="Mortensen U.H."/>
            <person name="Larsen T.O."/>
            <person name="Devries R.P."/>
            <person name="Grigoriev I.V."/>
            <person name="Machida M."/>
            <person name="Baker S.E."/>
            <person name="Andersen M.R."/>
        </authorList>
    </citation>
    <scope>NUCLEOTIDE SEQUENCE [LARGE SCALE GENOMIC DNA]</scope>
    <source>
        <strain evidence="12 13">CBS 151.66</strain>
    </source>
</reference>
<evidence type="ECO:0000256" key="2">
    <source>
        <dbReference type="ARBA" id="ARBA00005179"/>
    </source>
</evidence>
<protein>
    <recommendedName>
        <fullName evidence="14">Beta-ketoacyl synthase</fullName>
    </recommendedName>
</protein>
<dbReference type="InterPro" id="IPR014031">
    <property type="entry name" value="Ketoacyl_synth_C"/>
</dbReference>
<feature type="compositionally biased region" description="Polar residues" evidence="8">
    <location>
        <begin position="1692"/>
        <end position="1703"/>
    </location>
</feature>
<comment type="cofactor">
    <cofactor evidence="1">
        <name>pantetheine 4'-phosphate</name>
        <dbReference type="ChEBI" id="CHEBI:47942"/>
    </cofactor>
</comment>
<name>A0A5N5X3L3_9EURO</name>
<dbReference type="InterPro" id="IPR009081">
    <property type="entry name" value="PP-bd_ACP"/>
</dbReference>
<evidence type="ECO:0000259" key="10">
    <source>
        <dbReference type="PROSITE" id="PS52004"/>
    </source>
</evidence>
<dbReference type="Pfam" id="PF02801">
    <property type="entry name" value="Ketoacyl-synt_C"/>
    <property type="match status" value="1"/>
</dbReference>
<dbReference type="PROSITE" id="PS52004">
    <property type="entry name" value="KS3_2"/>
    <property type="match status" value="1"/>
</dbReference>
<dbReference type="Gene3D" id="3.10.129.110">
    <property type="entry name" value="Polyketide synthase dehydratase"/>
    <property type="match status" value="1"/>
</dbReference>
<keyword evidence="3" id="KW-0596">Phosphopantetheine</keyword>
<dbReference type="GO" id="GO:0006633">
    <property type="term" value="P:fatty acid biosynthetic process"/>
    <property type="evidence" value="ECO:0007669"/>
    <property type="project" value="InterPro"/>
</dbReference>
<dbReference type="InterPro" id="IPR032088">
    <property type="entry name" value="SAT"/>
</dbReference>
<dbReference type="SUPFAM" id="SSF52151">
    <property type="entry name" value="FabD/lysophospholipase-like"/>
    <property type="match status" value="1"/>
</dbReference>
<evidence type="ECO:0008006" key="14">
    <source>
        <dbReference type="Google" id="ProtNLM"/>
    </source>
</evidence>
<dbReference type="FunFam" id="3.10.129.110:FF:000001">
    <property type="entry name" value="Sterigmatocystin biosynthesis polyketide synthase"/>
    <property type="match status" value="1"/>
</dbReference>
<dbReference type="InterPro" id="IPR016039">
    <property type="entry name" value="Thiolase-like"/>
</dbReference>
<dbReference type="GO" id="GO:0004315">
    <property type="term" value="F:3-oxoacyl-[acyl-carrier-protein] synthase activity"/>
    <property type="evidence" value="ECO:0007669"/>
    <property type="project" value="InterPro"/>
</dbReference>
<dbReference type="Pfam" id="PF16073">
    <property type="entry name" value="SAT"/>
    <property type="match status" value="1"/>
</dbReference>
<dbReference type="Proteomes" id="UP000326565">
    <property type="component" value="Unassembled WGS sequence"/>
</dbReference>
<comment type="pathway">
    <text evidence="2">Secondary metabolite biosynthesis.</text>
</comment>
<dbReference type="InterPro" id="IPR001227">
    <property type="entry name" value="Ac_transferase_dom_sf"/>
</dbReference>
<dbReference type="PROSITE" id="PS50075">
    <property type="entry name" value="CARRIER"/>
    <property type="match status" value="1"/>
</dbReference>
<dbReference type="GO" id="GO:0044550">
    <property type="term" value="P:secondary metabolite biosynthetic process"/>
    <property type="evidence" value="ECO:0007669"/>
    <property type="project" value="TreeGrafter"/>
</dbReference>
<dbReference type="SMART" id="SM00825">
    <property type="entry name" value="PKS_KS"/>
    <property type="match status" value="1"/>
</dbReference>
<dbReference type="InterPro" id="IPR014043">
    <property type="entry name" value="Acyl_transferase_dom"/>
</dbReference>
<dbReference type="PROSITE" id="PS00606">
    <property type="entry name" value="KS3_1"/>
    <property type="match status" value="1"/>
</dbReference>
<feature type="compositionally biased region" description="Pro residues" evidence="8">
    <location>
        <begin position="1679"/>
        <end position="1691"/>
    </location>
</feature>
<dbReference type="FunFam" id="1.10.1200.10:FF:000011">
    <property type="entry name" value="Sterigmatocystin biosynthesis polyketide synthase"/>
    <property type="match status" value="1"/>
</dbReference>
<sequence>MDTSRTRLVFFGNEFPSDDSKDLFRRLHQHSKDRRFRLLSIFLNESAAVLKEEAAKLPQQLQGLVPHFDTVCTLAEVDFRQGALGAAMESALLTILELGMFIGHYEAEDAEWDLDPSQTTLAGLSIGILAGAAVALSSNLADLAKIGAESVRVSFRLGVYVADISAKLEAPQSDGTLQSWAHVITEMTQEAVQEELSQYNAATQSPELTKVFVSAADKTSVSVSGPPSRVKAAFQHSPILRYSKSFPLPVFDGLCHASHLYSRDDIEVVINSAESVIPPSRSVRLPLISSQTGKPFAAKTARELFLEIGTELLTGTIYLDKVTAGILEHVKLNAATGQYQIDSFRTSLVLQGIQSAIETGFPKLPLGRRDLVAWVHGDYGARRPSSYAASKLAIVGMACRLPGGANDPELFWELLEKGRDTLTTVPPDRFDLNTHYDPTGKTENATQTPFGNFIDRPGYFDAGFFNMSPREAEQTDPMHRLALVTAYEAMEMAGLVPGRTASTQPNRIGTFYGQASDDWRELNASQNISTYAVPGGERAFANGRINYFFKFSGPSFNVDTACSSGLAAVQAACSALWSGEADTVIAGGLNVITDPDNYAGLGNGHFLSKTGQCKVWDKDADGYCRSDGIGSVVIKRLEDAEADNDNILAVVLGARTNHSAEAVSITHPHAGAQKDNYRQVLHQAGVNPLDVSYVELHGTGTQAGDAVESESVSDVFAPSMPRRRADQRLHLGAVKSNIGHGEAAAGIASLLKALLVYQKNMIPKHIGIKTEINPIIPKDLERRNVGLAMENTPWPRPSGKRRLGVVNSFGAHGGNTTLLLEDAPERVKVSTGDDRTTHPVVLTAKSKKSLQANVENLLSYLDRHPDTDLANLSYTLCARRMHHSMRFGTAASSIATLQKSLRSWLDNPNTSAELRAIPNDAPSVVLTFTGQGAYYRGMGRELFTEFGHFRTQVLQLDQLGQRLGFPSVVPVIEGSIDDGPASPILTQLSIVVLEIAVARFWSLLGIRISAVIGHSLGEYAALAVAGVISAADALYLVGRRALLAEERCTAGSHSMLSVRASVDDIQELVAGNPDTVGVAYEVSCRNTHQDTVIGGARDAINTIRQALEANSIKCTQLDVPFAFHTVQMDPVLDSLETLATSITFKAPSIPLLSPLLGTVVFDGKSINAQYLRRATRETVDFASAIEAAQDFGLVDAKTIWIDVGPHPICAGLVRGINSLASVVSSCRRNEDNMATMSKSLITLYLAGLTPCWGEYFQPREREYSLLRLPKYSWNETNYWIPYLGTWTLDKAHLKHGQRSAPMSLSLSRPSALRTSLIHQITAETVEASTATLHVLSDMQHPDFLEALHGHKMNNCGVATSSIWSDMAFTVGEYLYRRLVPQVKDVHMNLTDVEVLHAQVANKTNESIQPLVLKAHLDMSTSSMSLAWFNASAETGDCAAESFATAVVRFEDPASWTREWNRLSHLVLGRIEALEQRAAEGKASKLSKPLAYALFKNVVDYADRYRGMDQVVLHDHEAIAEVTLVAERHGTWHTPPHWIDSVSHLAGLVMNGSDASNTRDYFYVTPGCASFRLLNPLEAGGKYRSYVRMFPLPEEANMYAGDVYILQGERIVGMVGQIRFRRVPRLLMDRFFSPSASSTHSAPEHVQQPQGTAPSAPKVLNKNTPPAPSIPAPTIMAPGNPIPNPVRTPPLTPSSEEQSPNETPAVTPAASDRGDSLDAGVVAQCLRVMARETGLELEGLTPDASFVQLGVDSLMSLVLSEKFRAELGVEIKSSLFLECPTIGEMTAWLEEYC</sequence>
<dbReference type="GO" id="GO:0031177">
    <property type="term" value="F:phosphopantetheine binding"/>
    <property type="evidence" value="ECO:0007669"/>
    <property type="project" value="InterPro"/>
</dbReference>
<evidence type="ECO:0000256" key="5">
    <source>
        <dbReference type="ARBA" id="ARBA00022679"/>
    </source>
</evidence>
<evidence type="ECO:0000256" key="8">
    <source>
        <dbReference type="SAM" id="MobiDB-lite"/>
    </source>
</evidence>
<feature type="compositionally biased region" description="Basic and acidic residues" evidence="8">
    <location>
        <begin position="429"/>
        <end position="440"/>
    </location>
</feature>
<evidence type="ECO:0000313" key="13">
    <source>
        <dbReference type="Proteomes" id="UP000326565"/>
    </source>
</evidence>
<evidence type="ECO:0000256" key="7">
    <source>
        <dbReference type="PROSITE-ProRule" id="PRU01363"/>
    </source>
</evidence>
<dbReference type="InterPro" id="IPR020806">
    <property type="entry name" value="PKS_PP-bd"/>
</dbReference>
<keyword evidence="13" id="KW-1185">Reference proteome</keyword>
<dbReference type="EMBL" id="ML732207">
    <property type="protein sequence ID" value="KAB8074617.1"/>
    <property type="molecule type" value="Genomic_DNA"/>
</dbReference>
<accession>A0A5N5X3L3</accession>
<dbReference type="FunFam" id="3.40.366.10:FF:000002">
    <property type="entry name" value="Probable polyketide synthase 2"/>
    <property type="match status" value="1"/>
</dbReference>
<dbReference type="Pfam" id="PF22621">
    <property type="entry name" value="CurL-like_PKS_C"/>
    <property type="match status" value="1"/>
</dbReference>
<dbReference type="InterPro" id="IPR016036">
    <property type="entry name" value="Malonyl_transacylase_ACP-bd"/>
</dbReference>
<dbReference type="Pfam" id="PF00698">
    <property type="entry name" value="Acyl_transf_1"/>
    <property type="match status" value="1"/>
</dbReference>
<dbReference type="InterPro" id="IPR016035">
    <property type="entry name" value="Acyl_Trfase/lysoPLipase"/>
</dbReference>
<dbReference type="InterPro" id="IPR014030">
    <property type="entry name" value="Ketoacyl_synth_N"/>
</dbReference>
<dbReference type="Pfam" id="PF00550">
    <property type="entry name" value="PP-binding"/>
    <property type="match status" value="1"/>
</dbReference>
<feature type="region of interest" description="Disordered" evidence="8">
    <location>
        <begin position="429"/>
        <end position="448"/>
    </location>
</feature>
<dbReference type="SUPFAM" id="SSF55048">
    <property type="entry name" value="Probable ACP-binding domain of malonyl-CoA ACP transacylase"/>
    <property type="match status" value="1"/>
</dbReference>
<dbReference type="InterPro" id="IPR020841">
    <property type="entry name" value="PKS_Beta-ketoAc_synthase_dom"/>
</dbReference>
<dbReference type="Gene3D" id="3.40.366.10">
    <property type="entry name" value="Malonyl-Coenzyme A Acyl Carrier Protein, domain 2"/>
    <property type="match status" value="2"/>
</dbReference>
<dbReference type="CDD" id="cd00833">
    <property type="entry name" value="PKS"/>
    <property type="match status" value="1"/>
</dbReference>
<dbReference type="InterPro" id="IPR036736">
    <property type="entry name" value="ACP-like_sf"/>
</dbReference>
<dbReference type="Gene3D" id="3.40.47.10">
    <property type="match status" value="1"/>
</dbReference>
<feature type="domain" description="Ketosynthase family 3 (KS3)" evidence="10">
    <location>
        <begin position="389"/>
        <end position="822"/>
    </location>
</feature>
<evidence type="ECO:0000256" key="3">
    <source>
        <dbReference type="ARBA" id="ARBA00022450"/>
    </source>
</evidence>
<dbReference type="InterPro" id="IPR030918">
    <property type="entry name" value="PT_fungal_PKS"/>
</dbReference>